<feature type="compositionally biased region" description="Basic and acidic residues" evidence="3">
    <location>
        <begin position="439"/>
        <end position="520"/>
    </location>
</feature>
<feature type="compositionally biased region" description="Low complexity" evidence="3">
    <location>
        <begin position="665"/>
        <end position="678"/>
    </location>
</feature>
<dbReference type="Proteomes" id="UP000465112">
    <property type="component" value="Unassembled WGS sequence"/>
</dbReference>
<feature type="compositionally biased region" description="Basic and acidic residues" evidence="3">
    <location>
        <begin position="530"/>
        <end position="543"/>
    </location>
</feature>
<feature type="region of interest" description="Disordered" evidence="3">
    <location>
        <begin position="248"/>
        <end position="274"/>
    </location>
</feature>
<evidence type="ECO:0000256" key="2">
    <source>
        <dbReference type="ARBA" id="ARBA00023054"/>
    </source>
</evidence>
<feature type="compositionally biased region" description="Polar residues" evidence="3">
    <location>
        <begin position="544"/>
        <end position="555"/>
    </location>
</feature>
<proteinExistence type="inferred from homology"/>
<feature type="compositionally biased region" description="Polar residues" evidence="3">
    <location>
        <begin position="590"/>
        <end position="611"/>
    </location>
</feature>
<feature type="domain" description="Lebercilin" evidence="4">
    <location>
        <begin position="174"/>
        <end position="366"/>
    </location>
</feature>
<evidence type="ECO:0000256" key="1">
    <source>
        <dbReference type="ARBA" id="ARBA00010229"/>
    </source>
</evidence>
<evidence type="ECO:0000256" key="3">
    <source>
        <dbReference type="SAM" id="MobiDB-lite"/>
    </source>
</evidence>
<gene>
    <name evidence="5" type="ORF">PFLUV_G00212660</name>
</gene>
<dbReference type="PANTHER" id="PTHR16650:SF10">
    <property type="entry name" value="LEBERCILIN"/>
    <property type="match status" value="1"/>
</dbReference>
<feature type="compositionally biased region" description="Basic and acidic residues" evidence="3">
    <location>
        <begin position="41"/>
        <end position="81"/>
    </location>
</feature>
<sequence>MESENISDPYQDNRDVIQSRQSLQSTKEDSRASSFQKHKKNYQDKIQDEGEKDSCVESRSKTRTCRSDPDRDQISDEEGQRSSRSLYSEDYENESPSDRSISPYSRSRTPSPTPQRGVRTKRIYNSPLYKTVGVGRRGVSRPQRPGGQPLIQQHRRGMLSQSKESTPPKDLDLVTKRMLSARLLKINELRNSLAELQQRTDELQKENRVLRQLQVRQEKALHRYDDTESEISQLLSRHNNETHVLRERLRRTQERERATERRMKDSEEQLQRSQGTIARLKKLVDQRELGTRDELSRKLEEEKTRAQEAERKIKELERSMELSNSSYQRQLAAERKKTISAQEEIRTLQEELERLTIKLKEKERELDAKNIYANRVMKPALRKDVDSGTKRKVPSRSSTKAVQTKDRTSSVDFPTPPPAITDANEYIEHAPDEYLSLKQELDGVDRQAETEDRHQKWEQQKTRDREKDRDKEEELVKEKDKELEREEKRQLKLELNVLEEKAKRLRDGWEKTKEEEDRKRTSSLSNQEEENNRKRGHVQEEVQRWNQEVLANQQAAAEARRKKEQLLAKMREIDGQDNRTQDTMFAESSPKATSNYSSPQQRNLNSSIFNHTESEDSASLRAGAGSGEGGKRRSGMEGGAATTGVGRRAPRPQISSDDLAFGSYAPSFGRSASRGSSGFPPPPPKEDRDSALEAIGVFRGVEMEKEKEMERGSGKERKSSLMQQLFGALATPACDSVSTSNKMEVLNSPPTTNGVRSRREGLLSFNSGSSTPPASSLNTLHVAESRPAIRAITSFDDDIEELVL</sequence>
<comment type="similarity">
    <text evidence="1">Belongs to the LCA5 family.</text>
</comment>
<dbReference type="OrthoDB" id="2123794at2759"/>
<dbReference type="AlphaFoldDB" id="A0A6A5ER38"/>
<feature type="region of interest" description="Disordered" evidence="3">
    <location>
        <begin position="1"/>
        <end position="169"/>
    </location>
</feature>
<dbReference type="Pfam" id="PF15619">
    <property type="entry name" value="Lebercilin"/>
    <property type="match status" value="1"/>
</dbReference>
<evidence type="ECO:0000259" key="4">
    <source>
        <dbReference type="Pfam" id="PF15619"/>
    </source>
</evidence>
<protein>
    <recommendedName>
        <fullName evidence="4">Lebercilin domain-containing protein</fullName>
    </recommendedName>
</protein>
<feature type="compositionally biased region" description="Basic and acidic residues" evidence="3">
    <location>
        <begin position="701"/>
        <end position="719"/>
    </location>
</feature>
<name>A0A6A5ER38_PERFL</name>
<feature type="compositionally biased region" description="Low complexity" evidence="3">
    <location>
        <begin position="99"/>
        <end position="116"/>
    </location>
</feature>
<dbReference type="InterPro" id="IPR028933">
    <property type="entry name" value="Lebercilin_dom"/>
</dbReference>
<comment type="caution">
    <text evidence="5">The sequence shown here is derived from an EMBL/GenBank/DDBJ whole genome shotgun (WGS) entry which is preliminary data.</text>
</comment>
<evidence type="ECO:0000313" key="5">
    <source>
        <dbReference type="EMBL" id="KAF1376552.1"/>
    </source>
</evidence>
<accession>A0A6A5ER38</accession>
<evidence type="ECO:0000313" key="6">
    <source>
        <dbReference type="Proteomes" id="UP000465112"/>
    </source>
</evidence>
<organism evidence="5 6">
    <name type="scientific">Perca fluviatilis</name>
    <name type="common">European perch</name>
    <dbReference type="NCBI Taxonomy" id="8168"/>
    <lineage>
        <taxon>Eukaryota</taxon>
        <taxon>Metazoa</taxon>
        <taxon>Chordata</taxon>
        <taxon>Craniata</taxon>
        <taxon>Vertebrata</taxon>
        <taxon>Euteleostomi</taxon>
        <taxon>Actinopterygii</taxon>
        <taxon>Neopterygii</taxon>
        <taxon>Teleostei</taxon>
        <taxon>Neoteleostei</taxon>
        <taxon>Acanthomorphata</taxon>
        <taxon>Eupercaria</taxon>
        <taxon>Perciformes</taxon>
        <taxon>Percoidei</taxon>
        <taxon>Percidae</taxon>
        <taxon>Percinae</taxon>
        <taxon>Perca</taxon>
    </lineage>
</organism>
<feature type="region of interest" description="Disordered" evidence="3">
    <location>
        <begin position="382"/>
        <end position="719"/>
    </location>
</feature>
<feature type="compositionally biased region" description="Basic and acidic residues" evidence="3">
    <location>
        <begin position="248"/>
        <end position="270"/>
    </location>
</feature>
<dbReference type="GO" id="GO:0042073">
    <property type="term" value="P:intraciliary transport"/>
    <property type="evidence" value="ECO:0007669"/>
    <property type="project" value="TreeGrafter"/>
</dbReference>
<feature type="compositionally biased region" description="Basic and acidic residues" evidence="3">
    <location>
        <begin position="558"/>
        <end position="580"/>
    </location>
</feature>
<keyword evidence="2" id="KW-0175">Coiled coil</keyword>
<dbReference type="GO" id="GO:0005930">
    <property type="term" value="C:axoneme"/>
    <property type="evidence" value="ECO:0007669"/>
    <property type="project" value="TreeGrafter"/>
</dbReference>
<dbReference type="PANTHER" id="PTHR16650">
    <property type="entry name" value="C21ORF13-RELATED"/>
    <property type="match status" value="1"/>
</dbReference>
<keyword evidence="6" id="KW-1185">Reference proteome</keyword>
<dbReference type="EMBL" id="VHII01000018">
    <property type="protein sequence ID" value="KAF1376552.1"/>
    <property type="molecule type" value="Genomic_DNA"/>
</dbReference>
<dbReference type="InterPro" id="IPR026188">
    <property type="entry name" value="Lebercilin-like"/>
</dbReference>
<feature type="compositionally biased region" description="Polar residues" evidence="3">
    <location>
        <begin position="1"/>
        <end position="10"/>
    </location>
</feature>
<reference evidence="5 6" key="1">
    <citation type="submission" date="2019-06" db="EMBL/GenBank/DDBJ databases">
        <title>A chromosome-scale genome assembly of the European perch, Perca fluviatilis.</title>
        <authorList>
            <person name="Roques C."/>
            <person name="Zahm M."/>
            <person name="Cabau C."/>
            <person name="Klopp C."/>
            <person name="Bouchez O."/>
            <person name="Donnadieu C."/>
            <person name="Kuhl H."/>
            <person name="Gislard M."/>
            <person name="Guendouz S."/>
            <person name="Journot L."/>
            <person name="Haffray P."/>
            <person name="Bestin A."/>
            <person name="Morvezen R."/>
            <person name="Feron R."/>
            <person name="Wen M."/>
            <person name="Jouanno E."/>
            <person name="Herpin A."/>
            <person name="Schartl M."/>
            <person name="Postlethwait J."/>
            <person name="Schaerlinger B."/>
            <person name="Chardard D."/>
            <person name="Lecocq T."/>
            <person name="Poncet C."/>
            <person name="Jaffrelo L."/>
            <person name="Lampietro C."/>
            <person name="Guiguen Y."/>
        </authorList>
    </citation>
    <scope>NUCLEOTIDE SEQUENCE [LARGE SCALE GENOMIC DNA]</scope>
    <source>
        <tissue evidence="5">Blood</tissue>
    </source>
</reference>